<keyword evidence="5" id="KW-0862">Zinc</keyword>
<name>K1U901_9ZZZZ</name>
<evidence type="ECO:0000256" key="2">
    <source>
        <dbReference type="ARBA" id="ARBA00022705"/>
    </source>
</evidence>
<dbReference type="GO" id="GO:0006270">
    <property type="term" value="P:DNA replication initiation"/>
    <property type="evidence" value="ECO:0007669"/>
    <property type="project" value="TreeGrafter"/>
</dbReference>
<keyword evidence="7" id="KW-0238">DNA-binding</keyword>
<dbReference type="Pfam" id="PF00270">
    <property type="entry name" value="DEAD"/>
    <property type="match status" value="1"/>
</dbReference>
<feature type="non-terminal residue" evidence="9">
    <location>
        <position position="1"/>
    </location>
</feature>
<keyword evidence="2" id="KW-0235">DNA replication</keyword>
<proteinExistence type="predicted"/>
<dbReference type="GO" id="GO:0043138">
    <property type="term" value="F:3'-5' DNA helicase activity"/>
    <property type="evidence" value="ECO:0007669"/>
    <property type="project" value="TreeGrafter"/>
</dbReference>
<dbReference type="GO" id="GO:0006269">
    <property type="term" value="P:DNA replication, synthesis of primer"/>
    <property type="evidence" value="ECO:0007669"/>
    <property type="project" value="UniProtKB-KW"/>
</dbReference>
<dbReference type="SUPFAM" id="SSF52540">
    <property type="entry name" value="P-loop containing nucleoside triphosphate hydrolases"/>
    <property type="match status" value="1"/>
</dbReference>
<feature type="non-terminal residue" evidence="9">
    <location>
        <position position="176"/>
    </location>
</feature>
<dbReference type="Gene3D" id="3.40.50.300">
    <property type="entry name" value="P-loop containing nucleotide triphosphate hydrolases"/>
    <property type="match status" value="1"/>
</dbReference>
<evidence type="ECO:0000256" key="7">
    <source>
        <dbReference type="ARBA" id="ARBA00023125"/>
    </source>
</evidence>
<evidence type="ECO:0000256" key="6">
    <source>
        <dbReference type="ARBA" id="ARBA00022840"/>
    </source>
</evidence>
<keyword evidence="4" id="KW-0547">Nucleotide-binding</keyword>
<comment type="caution">
    <text evidence="9">The sequence shown here is derived from an EMBL/GenBank/DDBJ whole genome shotgun (WGS) entry which is preliminary data.</text>
</comment>
<feature type="domain" description="Helicase ATP-binding" evidence="8">
    <location>
        <begin position="1"/>
        <end position="103"/>
    </location>
</feature>
<dbReference type="GO" id="GO:0006302">
    <property type="term" value="P:double-strand break repair"/>
    <property type="evidence" value="ECO:0007669"/>
    <property type="project" value="InterPro"/>
</dbReference>
<dbReference type="PANTHER" id="PTHR30580">
    <property type="entry name" value="PRIMOSOMAL PROTEIN N"/>
    <property type="match status" value="1"/>
</dbReference>
<sequence length="176" mass="19861">VLHSKLSVGERYDQWKKIERGDAKIVIGARSAIFAPVQNLGLIIIDEEHDDSYKSEMSPRYSAKEIASYLGKQHNVPVVLGSATPDMTTYHDAINGKKELLELTKRANNASLPDIEIVDLRHELASGNKTMVSQKLHDEIEENLKNKKQTILFLNRRGFATFIMCRDCGYTAKCKN</sequence>
<organism evidence="9">
    <name type="scientific">human gut metagenome</name>
    <dbReference type="NCBI Taxonomy" id="408170"/>
    <lineage>
        <taxon>unclassified sequences</taxon>
        <taxon>metagenomes</taxon>
        <taxon>organismal metagenomes</taxon>
    </lineage>
</organism>
<dbReference type="InterPro" id="IPR027417">
    <property type="entry name" value="P-loop_NTPase"/>
</dbReference>
<dbReference type="GO" id="GO:0006310">
    <property type="term" value="P:DNA recombination"/>
    <property type="evidence" value="ECO:0007669"/>
    <property type="project" value="InterPro"/>
</dbReference>
<dbReference type="GO" id="GO:0005524">
    <property type="term" value="F:ATP binding"/>
    <property type="evidence" value="ECO:0007669"/>
    <property type="project" value="UniProtKB-KW"/>
</dbReference>
<dbReference type="GO" id="GO:0003677">
    <property type="term" value="F:DNA binding"/>
    <property type="evidence" value="ECO:0007669"/>
    <property type="project" value="UniProtKB-KW"/>
</dbReference>
<keyword evidence="6" id="KW-0067">ATP-binding</keyword>
<keyword evidence="3" id="KW-0479">Metal-binding</keyword>
<dbReference type="InterPro" id="IPR005259">
    <property type="entry name" value="PriA"/>
</dbReference>
<reference evidence="9" key="1">
    <citation type="journal article" date="2013" name="Environ. Microbiol.">
        <title>Microbiota from the distal guts of lean and obese adolescents exhibit partial functional redundancy besides clear differences in community structure.</title>
        <authorList>
            <person name="Ferrer M."/>
            <person name="Ruiz A."/>
            <person name="Lanza F."/>
            <person name="Haange S.B."/>
            <person name="Oberbach A."/>
            <person name="Till H."/>
            <person name="Bargiela R."/>
            <person name="Campoy C."/>
            <person name="Segura M.T."/>
            <person name="Richter M."/>
            <person name="von Bergen M."/>
            <person name="Seifert J."/>
            <person name="Suarez A."/>
        </authorList>
    </citation>
    <scope>NUCLEOTIDE SEQUENCE</scope>
</reference>
<dbReference type="PROSITE" id="PS51192">
    <property type="entry name" value="HELICASE_ATP_BIND_1"/>
    <property type="match status" value="1"/>
</dbReference>
<accession>K1U901</accession>
<dbReference type="NCBIfam" id="TIGR00595">
    <property type="entry name" value="priA"/>
    <property type="match status" value="1"/>
</dbReference>
<dbReference type="EMBL" id="AJWY01003642">
    <property type="protein sequence ID" value="EKC74750.1"/>
    <property type="molecule type" value="Genomic_DNA"/>
</dbReference>
<keyword evidence="1" id="KW-0639">Primosome</keyword>
<evidence type="ECO:0000256" key="1">
    <source>
        <dbReference type="ARBA" id="ARBA00022515"/>
    </source>
</evidence>
<dbReference type="AlphaFoldDB" id="K1U901"/>
<evidence type="ECO:0000313" key="9">
    <source>
        <dbReference type="EMBL" id="EKC74750.1"/>
    </source>
</evidence>
<evidence type="ECO:0000256" key="4">
    <source>
        <dbReference type="ARBA" id="ARBA00022741"/>
    </source>
</evidence>
<evidence type="ECO:0000259" key="8">
    <source>
        <dbReference type="PROSITE" id="PS51192"/>
    </source>
</evidence>
<evidence type="ECO:0000256" key="5">
    <source>
        <dbReference type="ARBA" id="ARBA00022833"/>
    </source>
</evidence>
<dbReference type="PANTHER" id="PTHR30580:SF0">
    <property type="entry name" value="PRIMOSOMAL PROTEIN N"/>
    <property type="match status" value="1"/>
</dbReference>
<gene>
    <name evidence="9" type="ORF">LEA_05589</name>
</gene>
<evidence type="ECO:0000256" key="3">
    <source>
        <dbReference type="ARBA" id="ARBA00022723"/>
    </source>
</evidence>
<protein>
    <submittedName>
        <fullName evidence="9">Primosomal protein N</fullName>
    </submittedName>
</protein>
<dbReference type="GO" id="GO:1990077">
    <property type="term" value="C:primosome complex"/>
    <property type="evidence" value="ECO:0007669"/>
    <property type="project" value="UniProtKB-KW"/>
</dbReference>
<dbReference type="InterPro" id="IPR014001">
    <property type="entry name" value="Helicase_ATP-bd"/>
</dbReference>
<dbReference type="InterPro" id="IPR011545">
    <property type="entry name" value="DEAD/DEAH_box_helicase_dom"/>
</dbReference>
<dbReference type="GO" id="GO:0046872">
    <property type="term" value="F:metal ion binding"/>
    <property type="evidence" value="ECO:0007669"/>
    <property type="project" value="UniProtKB-KW"/>
</dbReference>